<dbReference type="Proteomes" id="UP000825701">
    <property type="component" value="Chromosome"/>
</dbReference>
<dbReference type="AlphaFoldDB" id="A0A9E6UQL4"/>
<dbReference type="SUPFAM" id="SSF53448">
    <property type="entry name" value="Nucleotide-diphospho-sugar transferases"/>
    <property type="match status" value="1"/>
</dbReference>
<keyword evidence="3 6" id="KW-0808">Transferase</keyword>
<sequence>MTGVSVLTLARGRTAHLHQLVEGLKRCRPLPAELVLVDMNDAPPPIPGAPFPIRRIALRGERLPLATARNLAARSAGGDRLLFLDADCIPSRALLELIESALDKVDGLVCPQALYLGPEDARGAWTEAELVAAGRPHPARVFPDAGLLRETNYGLFWSLAFGVRRTTFDRIGGFDEAFTGYGGEDTDFGFRAKQLDVPLLFTGGDVVFHQHHPVSDPPVEHLGDIVRNAQVFRRKWGWWPMEGWLNAFEAEGQIAFSSDRSSVSMSPALSATSA</sequence>
<feature type="domain" description="Galactosyltransferase C-terminal" evidence="5">
    <location>
        <begin position="156"/>
        <end position="194"/>
    </location>
</feature>
<accession>A0A9E6UQL4</accession>
<keyword evidence="7" id="KW-1185">Reference proteome</keyword>
<dbReference type="KEGG" id="cmet:K6K41_05990"/>
<evidence type="ECO:0000259" key="4">
    <source>
        <dbReference type="Pfam" id="PF00535"/>
    </source>
</evidence>
<feature type="domain" description="Glycosyltransferase 2-like" evidence="4">
    <location>
        <begin position="55"/>
        <end position="129"/>
    </location>
</feature>
<dbReference type="InterPro" id="IPR027791">
    <property type="entry name" value="Galactosyl_T_C"/>
</dbReference>
<protein>
    <submittedName>
        <fullName evidence="6">Glycosyltransferase</fullName>
        <ecNumber evidence="6">2.4.-.-</ecNumber>
    </submittedName>
</protein>
<dbReference type="PANTHER" id="PTHR43179">
    <property type="entry name" value="RHAMNOSYLTRANSFERASE WBBL"/>
    <property type="match status" value="1"/>
</dbReference>
<gene>
    <name evidence="6" type="ORF">K6K41_05990</name>
</gene>
<evidence type="ECO:0000313" key="6">
    <source>
        <dbReference type="EMBL" id="QZO01115.1"/>
    </source>
</evidence>
<dbReference type="RefSeq" id="WP_261404348.1">
    <property type="nucleotide sequence ID" value="NZ_CP081869.1"/>
</dbReference>
<dbReference type="Pfam" id="PF00535">
    <property type="entry name" value="Glycos_transf_2"/>
    <property type="match status" value="1"/>
</dbReference>
<dbReference type="EMBL" id="CP081869">
    <property type="protein sequence ID" value="QZO01115.1"/>
    <property type="molecule type" value="Genomic_DNA"/>
</dbReference>
<evidence type="ECO:0000259" key="5">
    <source>
        <dbReference type="Pfam" id="PF02709"/>
    </source>
</evidence>
<evidence type="ECO:0000313" key="7">
    <source>
        <dbReference type="Proteomes" id="UP000825701"/>
    </source>
</evidence>
<dbReference type="Pfam" id="PF02709">
    <property type="entry name" value="Glyco_transf_7C"/>
    <property type="match status" value="1"/>
</dbReference>
<dbReference type="Gene3D" id="3.90.550.10">
    <property type="entry name" value="Spore Coat Polysaccharide Biosynthesis Protein SpsA, Chain A"/>
    <property type="match status" value="1"/>
</dbReference>
<proteinExistence type="inferred from homology"/>
<evidence type="ECO:0000256" key="1">
    <source>
        <dbReference type="ARBA" id="ARBA00006739"/>
    </source>
</evidence>
<reference evidence="6" key="1">
    <citation type="submission" date="2021-08" db="EMBL/GenBank/DDBJ databases">
        <authorList>
            <person name="Zhang H."/>
            <person name="Xu M."/>
            <person name="Yu Z."/>
            <person name="Yang L."/>
            <person name="Cai Y."/>
        </authorList>
    </citation>
    <scope>NUCLEOTIDE SEQUENCE</scope>
    <source>
        <strain evidence="6">CHL1</strain>
    </source>
</reference>
<dbReference type="GO" id="GO:0016757">
    <property type="term" value="F:glycosyltransferase activity"/>
    <property type="evidence" value="ECO:0007669"/>
    <property type="project" value="UniProtKB-KW"/>
</dbReference>
<evidence type="ECO:0000256" key="3">
    <source>
        <dbReference type="ARBA" id="ARBA00022679"/>
    </source>
</evidence>
<dbReference type="InterPro" id="IPR029044">
    <property type="entry name" value="Nucleotide-diphossugar_trans"/>
</dbReference>
<dbReference type="InterPro" id="IPR001173">
    <property type="entry name" value="Glyco_trans_2-like"/>
</dbReference>
<name>A0A9E6UQL4_9HYPH</name>
<dbReference type="PANTHER" id="PTHR43179:SF12">
    <property type="entry name" value="GALACTOFURANOSYLTRANSFERASE GLFT2"/>
    <property type="match status" value="1"/>
</dbReference>
<organism evidence="6 7">
    <name type="scientific">Chenggangzhangella methanolivorans</name>
    <dbReference type="NCBI Taxonomy" id="1437009"/>
    <lineage>
        <taxon>Bacteria</taxon>
        <taxon>Pseudomonadati</taxon>
        <taxon>Pseudomonadota</taxon>
        <taxon>Alphaproteobacteria</taxon>
        <taxon>Hyphomicrobiales</taxon>
        <taxon>Methylopilaceae</taxon>
        <taxon>Chenggangzhangella</taxon>
    </lineage>
</organism>
<comment type="similarity">
    <text evidence="1">Belongs to the glycosyltransferase 2 family.</text>
</comment>
<dbReference type="EC" id="2.4.-.-" evidence="6"/>
<evidence type="ECO:0000256" key="2">
    <source>
        <dbReference type="ARBA" id="ARBA00022676"/>
    </source>
</evidence>
<keyword evidence="2 6" id="KW-0328">Glycosyltransferase</keyword>